<accession>A0ABY4W7H9</accession>
<proteinExistence type="predicted"/>
<protein>
    <recommendedName>
        <fullName evidence="3">Secreted protein</fullName>
    </recommendedName>
</protein>
<evidence type="ECO:0000313" key="1">
    <source>
        <dbReference type="EMBL" id="USG62759.1"/>
    </source>
</evidence>
<organism evidence="1 2">
    <name type="scientific">Sneathiella marina</name>
    <dbReference type="NCBI Taxonomy" id="2950108"/>
    <lineage>
        <taxon>Bacteria</taxon>
        <taxon>Pseudomonadati</taxon>
        <taxon>Pseudomonadota</taxon>
        <taxon>Alphaproteobacteria</taxon>
        <taxon>Sneathiellales</taxon>
        <taxon>Sneathiellaceae</taxon>
        <taxon>Sneathiella</taxon>
    </lineage>
</organism>
<dbReference type="EMBL" id="CP098747">
    <property type="protein sequence ID" value="USG62759.1"/>
    <property type="molecule type" value="Genomic_DNA"/>
</dbReference>
<dbReference type="RefSeq" id="WP_251936861.1">
    <property type="nucleotide sequence ID" value="NZ_CP098747.1"/>
</dbReference>
<sequence>MKQVDRILLLALVAGLWTLILSPLSPHAETKTNCSFVFDSASGQVNRGKVIPHVNYGEDNRDPKTMAPQGWMFSLKKATGSVTCP</sequence>
<reference evidence="1" key="1">
    <citation type="submission" date="2022-06" db="EMBL/GenBank/DDBJ databases">
        <title>Sneathiella actinostolidae sp. nov., isolated from a sea anemonein the Western Pacific Ocean.</title>
        <authorList>
            <person name="Wei M.J."/>
        </authorList>
    </citation>
    <scope>NUCLEOTIDE SEQUENCE</scope>
    <source>
        <strain evidence="1">PHK-P5</strain>
    </source>
</reference>
<keyword evidence="2" id="KW-1185">Reference proteome</keyword>
<gene>
    <name evidence="1" type="ORF">NBZ79_07180</name>
</gene>
<name>A0ABY4W7H9_9PROT</name>
<evidence type="ECO:0000313" key="2">
    <source>
        <dbReference type="Proteomes" id="UP001056291"/>
    </source>
</evidence>
<dbReference type="Proteomes" id="UP001056291">
    <property type="component" value="Chromosome"/>
</dbReference>
<evidence type="ECO:0008006" key="3">
    <source>
        <dbReference type="Google" id="ProtNLM"/>
    </source>
</evidence>